<accession>A0A6A5FUK8</accession>
<dbReference type="PROSITE" id="PS00107">
    <property type="entry name" value="PROTEIN_KINASE_ATP"/>
    <property type="match status" value="1"/>
</dbReference>
<evidence type="ECO:0000313" key="3">
    <source>
        <dbReference type="EMBL" id="KAF1746159.1"/>
    </source>
</evidence>
<dbReference type="AlphaFoldDB" id="A0A6A5FUK8"/>
<name>A0A6A5FUK8_CAERE</name>
<protein>
    <recommendedName>
        <fullName evidence="2">Protein kinase domain-containing protein</fullName>
    </recommendedName>
</protein>
<reference evidence="3 4" key="1">
    <citation type="submission" date="2019-12" db="EMBL/GenBank/DDBJ databases">
        <title>Chromosome-level assembly of the Caenorhabditis remanei genome.</title>
        <authorList>
            <person name="Teterina A.A."/>
            <person name="Willis J.H."/>
            <person name="Phillips P.C."/>
        </authorList>
    </citation>
    <scope>NUCLEOTIDE SEQUENCE [LARGE SCALE GENOMIC DNA]</scope>
    <source>
        <strain evidence="3 4">PX506</strain>
        <tissue evidence="3">Whole organism</tissue>
    </source>
</reference>
<dbReference type="InterPro" id="IPR000719">
    <property type="entry name" value="Prot_kinase_dom"/>
</dbReference>
<evidence type="ECO:0000259" key="2">
    <source>
        <dbReference type="PROSITE" id="PS50011"/>
    </source>
</evidence>
<keyword evidence="1" id="KW-0067">ATP-binding</keyword>
<keyword evidence="1" id="KW-0547">Nucleotide-binding</keyword>
<dbReference type="GO" id="GO:0004672">
    <property type="term" value="F:protein kinase activity"/>
    <property type="evidence" value="ECO:0007669"/>
    <property type="project" value="InterPro"/>
</dbReference>
<comment type="caution">
    <text evidence="3">The sequence shown here is derived from an EMBL/GenBank/DDBJ whole genome shotgun (WGS) entry which is preliminary data.</text>
</comment>
<organism evidence="3 4">
    <name type="scientific">Caenorhabditis remanei</name>
    <name type="common">Caenorhabditis vulgaris</name>
    <dbReference type="NCBI Taxonomy" id="31234"/>
    <lineage>
        <taxon>Eukaryota</taxon>
        <taxon>Metazoa</taxon>
        <taxon>Ecdysozoa</taxon>
        <taxon>Nematoda</taxon>
        <taxon>Chromadorea</taxon>
        <taxon>Rhabditida</taxon>
        <taxon>Rhabditina</taxon>
        <taxon>Rhabditomorpha</taxon>
        <taxon>Rhabditoidea</taxon>
        <taxon>Rhabditidae</taxon>
        <taxon>Peloderinae</taxon>
        <taxon>Caenorhabditis</taxon>
    </lineage>
</organism>
<gene>
    <name evidence="3" type="ORF">GCK72_022612</name>
</gene>
<feature type="binding site" evidence="1">
    <location>
        <position position="280"/>
    </location>
    <ligand>
        <name>ATP</name>
        <dbReference type="ChEBI" id="CHEBI:30616"/>
    </ligand>
</feature>
<dbReference type="InterPro" id="IPR017441">
    <property type="entry name" value="Protein_kinase_ATP_BS"/>
</dbReference>
<proteinExistence type="predicted"/>
<dbReference type="Proteomes" id="UP000483820">
    <property type="component" value="Chromosome X"/>
</dbReference>
<dbReference type="SUPFAM" id="SSF56112">
    <property type="entry name" value="Protein kinase-like (PK-like)"/>
    <property type="match status" value="1"/>
</dbReference>
<dbReference type="CTD" id="78777494"/>
<evidence type="ECO:0000256" key="1">
    <source>
        <dbReference type="PROSITE-ProRule" id="PRU10141"/>
    </source>
</evidence>
<dbReference type="GO" id="GO:0005524">
    <property type="term" value="F:ATP binding"/>
    <property type="evidence" value="ECO:0007669"/>
    <property type="project" value="UniProtKB-UniRule"/>
</dbReference>
<dbReference type="InterPro" id="IPR011009">
    <property type="entry name" value="Kinase-like_dom_sf"/>
</dbReference>
<dbReference type="GeneID" id="78777494"/>
<evidence type="ECO:0000313" key="4">
    <source>
        <dbReference type="Proteomes" id="UP000483820"/>
    </source>
</evidence>
<dbReference type="PROSITE" id="PS50011">
    <property type="entry name" value="PROTEIN_KINASE_DOM"/>
    <property type="match status" value="1"/>
</dbReference>
<dbReference type="Gene3D" id="3.30.200.20">
    <property type="entry name" value="Phosphorylase Kinase, domain 1"/>
    <property type="match status" value="1"/>
</dbReference>
<feature type="domain" description="Protein kinase" evidence="2">
    <location>
        <begin position="251"/>
        <end position="291"/>
    </location>
</feature>
<dbReference type="KEGG" id="crq:GCK72_022612"/>
<dbReference type="EMBL" id="WUAV01000006">
    <property type="protein sequence ID" value="KAF1746159.1"/>
    <property type="molecule type" value="Genomic_DNA"/>
</dbReference>
<dbReference type="RefSeq" id="XP_053578503.1">
    <property type="nucleotide sequence ID" value="XM_053734937.1"/>
</dbReference>
<sequence>MTNWIDCTNPIDIAIIDEDLISVLTKESLTLYSTQFSNALKSHKMSKAENIFADSKCVYITGKSPEIHTIDIETSTMRSKAVQCCDAYTQGELASKILKTLLEILWQYSRKEWLLGLIKGNGPQTIFALHGQHHNSKLTLTDVNHLSEYQLKSFHRYGVKDSKQALFDVLDGKVLATACNSGIPMQSFEFLVSNFKEHSRKLLENIRSAKARWQKNKDQKEEEKVKSRWEENAKKNVGVNAFDTKFTEHDFTMDGVIGAGQFGLVFKAKSKRTGEAVAIKVIVNRRDIKAL</sequence>